<dbReference type="EMBL" id="CADEBC010000069">
    <property type="protein sequence ID" value="CAB3221733.1"/>
    <property type="molecule type" value="Genomic_DNA"/>
</dbReference>
<comment type="caution">
    <text evidence="4">The sequence shown here is derived from an EMBL/GenBank/DDBJ whole genome shotgun (WGS) entry which is preliminary data.</text>
</comment>
<sequence>MSDSLHNESINSRRSTFVSKPSRSTIRIVKDPNSTRLSLCNSTLFEDVKGIFLNTFMHILVHSLILLSLMKT</sequence>
<evidence type="ECO:0000313" key="3">
    <source>
        <dbReference type="EMBL" id="CAB3221733.1"/>
    </source>
</evidence>
<dbReference type="OrthoDB" id="6657230at2759"/>
<evidence type="ECO:0000313" key="5">
    <source>
        <dbReference type="Proteomes" id="UP000494106"/>
    </source>
</evidence>
<gene>
    <name evidence="4" type="ORF">APLA_LOCUS14740</name>
    <name evidence="3" type="ORF">APLA_LOCUS693</name>
</gene>
<evidence type="ECO:0000256" key="1">
    <source>
        <dbReference type="SAM" id="MobiDB-lite"/>
    </source>
</evidence>
<protein>
    <submittedName>
        <fullName evidence="4">Uncharacterized protein</fullName>
    </submittedName>
</protein>
<organism evidence="4 6">
    <name type="scientific">Arctia plantaginis</name>
    <name type="common">Wood tiger moth</name>
    <name type="synonym">Phalaena plantaginis</name>
    <dbReference type="NCBI Taxonomy" id="874455"/>
    <lineage>
        <taxon>Eukaryota</taxon>
        <taxon>Metazoa</taxon>
        <taxon>Ecdysozoa</taxon>
        <taxon>Arthropoda</taxon>
        <taxon>Hexapoda</taxon>
        <taxon>Insecta</taxon>
        <taxon>Pterygota</taxon>
        <taxon>Neoptera</taxon>
        <taxon>Endopterygota</taxon>
        <taxon>Lepidoptera</taxon>
        <taxon>Glossata</taxon>
        <taxon>Ditrysia</taxon>
        <taxon>Noctuoidea</taxon>
        <taxon>Erebidae</taxon>
        <taxon>Arctiinae</taxon>
        <taxon>Arctia</taxon>
    </lineage>
</organism>
<name>A0A8S1B7A1_ARCPL</name>
<keyword evidence="5" id="KW-1185">Reference proteome</keyword>
<keyword evidence="2" id="KW-0472">Membrane</keyword>
<dbReference type="AlphaFoldDB" id="A0A8S1B7A1"/>
<keyword evidence="2" id="KW-0812">Transmembrane</keyword>
<dbReference type="Proteomes" id="UP000494106">
    <property type="component" value="Unassembled WGS sequence"/>
</dbReference>
<evidence type="ECO:0000313" key="4">
    <source>
        <dbReference type="EMBL" id="CAB3254453.1"/>
    </source>
</evidence>
<evidence type="ECO:0000313" key="6">
    <source>
        <dbReference type="Proteomes" id="UP000494256"/>
    </source>
</evidence>
<keyword evidence="2" id="KW-1133">Transmembrane helix</keyword>
<feature type="transmembrane region" description="Helical" evidence="2">
    <location>
        <begin position="51"/>
        <end position="70"/>
    </location>
</feature>
<reference evidence="5 6" key="1">
    <citation type="submission" date="2020-04" db="EMBL/GenBank/DDBJ databases">
        <authorList>
            <person name="Wallbank WR R."/>
            <person name="Pardo Diaz C."/>
            <person name="Kozak K."/>
            <person name="Martin S."/>
            <person name="Jiggins C."/>
            <person name="Moest M."/>
            <person name="Warren A I."/>
            <person name="Byers J.R.P. K."/>
            <person name="Montejo-Kovacevich G."/>
            <person name="Yen C E."/>
        </authorList>
    </citation>
    <scope>NUCLEOTIDE SEQUENCE [LARGE SCALE GENOMIC DNA]</scope>
</reference>
<accession>A0A8S1B7A1</accession>
<feature type="region of interest" description="Disordered" evidence="1">
    <location>
        <begin position="1"/>
        <end position="21"/>
    </location>
</feature>
<dbReference type="Proteomes" id="UP000494256">
    <property type="component" value="Unassembled WGS sequence"/>
</dbReference>
<proteinExistence type="predicted"/>
<dbReference type="EMBL" id="CADEBD010000422">
    <property type="protein sequence ID" value="CAB3254453.1"/>
    <property type="molecule type" value="Genomic_DNA"/>
</dbReference>
<evidence type="ECO:0000256" key="2">
    <source>
        <dbReference type="SAM" id="Phobius"/>
    </source>
</evidence>